<feature type="region of interest" description="Disordered" evidence="3">
    <location>
        <begin position="787"/>
        <end position="819"/>
    </location>
</feature>
<gene>
    <name evidence="7" type="ORF">ACA1_071870</name>
</gene>
<dbReference type="PANTHER" id="PTHR14387">
    <property type="entry name" value="THADA/DEATH RECEPTOR INTERACTING PROTEIN"/>
    <property type="match status" value="1"/>
</dbReference>
<name>L8HEH4_ACACF</name>
<proteinExistence type="inferred from homology"/>
<dbReference type="Gene3D" id="1.25.10.10">
    <property type="entry name" value="Leucine-rich Repeat Variant"/>
    <property type="match status" value="1"/>
</dbReference>
<protein>
    <submittedName>
        <fullName evidence="7">HEAT repeat domain containing protein</fullName>
    </submittedName>
</protein>
<dbReference type="InterPro" id="IPR016024">
    <property type="entry name" value="ARM-type_fold"/>
</dbReference>
<dbReference type="InterPro" id="IPR056843">
    <property type="entry name" value="THADA-like_TPR"/>
</dbReference>
<dbReference type="KEGG" id="acan:ACA1_071870"/>
<evidence type="ECO:0000313" key="7">
    <source>
        <dbReference type="EMBL" id="ELR23565.1"/>
    </source>
</evidence>
<dbReference type="GO" id="GO:0030488">
    <property type="term" value="P:tRNA methylation"/>
    <property type="evidence" value="ECO:0007669"/>
    <property type="project" value="TreeGrafter"/>
</dbReference>
<dbReference type="VEuPathDB" id="AmoebaDB:ACA1_071870"/>
<comment type="similarity">
    <text evidence="1">Belongs to the THADA family.</text>
</comment>
<feature type="domain" description="DUF2428" evidence="4">
    <location>
        <begin position="1184"/>
        <end position="1450"/>
    </location>
</feature>
<dbReference type="Pfam" id="PF25150">
    <property type="entry name" value="TPR_Trm732"/>
    <property type="match status" value="1"/>
</dbReference>
<dbReference type="InterPro" id="IPR051954">
    <property type="entry name" value="tRNA_methyltransferase_THADA"/>
</dbReference>
<feature type="domain" description="tRNA (32-2'-O)-methyltransferase regulator THADA-like TPR repeats region" evidence="5">
    <location>
        <begin position="846"/>
        <end position="992"/>
    </location>
</feature>
<keyword evidence="2" id="KW-0819">tRNA processing</keyword>
<dbReference type="SUPFAM" id="SSF48371">
    <property type="entry name" value="ARM repeat"/>
    <property type="match status" value="2"/>
</dbReference>
<reference evidence="7 8" key="1">
    <citation type="journal article" date="2013" name="Genome Biol.">
        <title>Genome of Acanthamoeba castellanii highlights extensive lateral gene transfer and early evolution of tyrosine kinase signaling.</title>
        <authorList>
            <person name="Clarke M."/>
            <person name="Lohan A.J."/>
            <person name="Liu B."/>
            <person name="Lagkouvardos I."/>
            <person name="Roy S."/>
            <person name="Zafar N."/>
            <person name="Bertelli C."/>
            <person name="Schilde C."/>
            <person name="Kianianmomeni A."/>
            <person name="Burglin T.R."/>
            <person name="Frech C."/>
            <person name="Turcotte B."/>
            <person name="Kopec K.O."/>
            <person name="Synnott J.M."/>
            <person name="Choo C."/>
            <person name="Paponov I."/>
            <person name="Finkler A."/>
            <person name="Soon Heng Tan C."/>
            <person name="Hutchins A.P."/>
            <person name="Weinmeier T."/>
            <person name="Rattei T."/>
            <person name="Chu J.S."/>
            <person name="Gimenez G."/>
            <person name="Irimia M."/>
            <person name="Rigden D.J."/>
            <person name="Fitzpatrick D.A."/>
            <person name="Lorenzo-Morales J."/>
            <person name="Bateman A."/>
            <person name="Chiu C.H."/>
            <person name="Tang P."/>
            <person name="Hegemann P."/>
            <person name="Fromm H."/>
            <person name="Raoult D."/>
            <person name="Greub G."/>
            <person name="Miranda-Saavedra D."/>
            <person name="Chen N."/>
            <person name="Nash P."/>
            <person name="Ginger M.L."/>
            <person name="Horn M."/>
            <person name="Schaap P."/>
            <person name="Caler L."/>
            <person name="Loftus B."/>
        </authorList>
    </citation>
    <scope>NUCLEOTIDE SEQUENCE [LARGE SCALE GENOMIC DNA]</scope>
    <source>
        <strain evidence="7 8">Neff</strain>
    </source>
</reference>
<dbReference type="InterPro" id="IPR056842">
    <property type="entry name" value="THADA-like_TPR_C"/>
</dbReference>
<dbReference type="InterPro" id="IPR011989">
    <property type="entry name" value="ARM-like"/>
</dbReference>
<feature type="region of interest" description="Disordered" evidence="3">
    <location>
        <begin position="131"/>
        <end position="167"/>
    </location>
</feature>
<evidence type="ECO:0000256" key="1">
    <source>
        <dbReference type="ARBA" id="ARBA00010409"/>
    </source>
</evidence>
<evidence type="ECO:0000259" key="6">
    <source>
        <dbReference type="Pfam" id="PF25151"/>
    </source>
</evidence>
<evidence type="ECO:0000259" key="5">
    <source>
        <dbReference type="Pfam" id="PF25150"/>
    </source>
</evidence>
<dbReference type="OMA" id="KHCENPI"/>
<dbReference type="EMBL" id="KB007857">
    <property type="protein sequence ID" value="ELR23565.1"/>
    <property type="molecule type" value="Genomic_DNA"/>
</dbReference>
<accession>L8HEH4</accession>
<dbReference type="PANTHER" id="PTHR14387:SF0">
    <property type="entry name" value="DUF2428 DOMAIN-CONTAINING PROTEIN"/>
    <property type="match status" value="1"/>
</dbReference>
<sequence>MKAGNLIGGTFMKKITLKRQPVFRRQPEQAVVRPDLVQRLDAVIQSLQPPAQPRDYLVELHRCLQSKQWKAQTLSIKKIATLLATKATSPEDEAPQVRETLSVLVHLLLSPDGASLHGAIVNLGKVITKSATSTTSSPSPSSLPLPSTATTTITSSSSSSSPSSSSSASSVWVYAVLLAVLGEQLTPWLAALLQREGEGDEAEAERDESAGPSFGLAPKLPSVAALLELDAAITVLATSTDSLCILLKYFARYMQECLPLLDQPIATPASKQAIEDGEVLLKVLIIVLTRFTPQLVDLHLNAPSSHIVLQSLFQCCLQVLKGLNENRDLIGPSGLCLCGFLKTKLLSDATRAGSPDAIPSELLAAFQRELSATVFGTESMEGQSGALSTFLVPLERTAANKDDVLFPFNLAHCSLRDHFVRLSSHARLAIYRGIIISLPRDAITTPGRERKVTILWDFLFSDLCRICGTGGEILTRRFAFQTLADILQTMKELLAASAPSLSPDTVMGPFQATPDLFFDDLQVAILDLVWLNWNDSSESIVQQVSKIFEYLLDVYDILKSVLLASARREHYEHFFTALVERLLHVEDHIKAKYTTIQLLLNRLGAHRIFMIKQDFFINMLRSVKEPTARNAASRVVESFLGSLFAERKKAHEHDEGSAANEAALTECRQVWVGPTVELLCSAEKSERQGMVLYALPSILAVFPQETPHLLHAIAQWSAAKLLREEARERTLRGSAAAAAASAGVAAAASAVGTTESAPNKITSEGLRGFISVLKTARKMGLIDAKHLEASDDESAPAPDADDKSTEPPPPKKGKTSAAATATASAPAVAMLNLSSAQSGFHLPIPSLVRIALGHSDEELRNDALELICLGKKTIESPTYFELDMMKYYLWVNIKASSQSLRQGAIPRIGKFLQRLKDCVYHEQKKKHEQIKRKLPPIEDEGESVEVLVTDFLKWYQSFISFALYPSGSYQRKSTAVALYRELLNVFGADKEGDYGKLSSWDAYAPVSTAALVLTLWDDIDSMRHSASTVLAAFPSPLPGFSDPAKVASLMRWALWMMNSPRTRETDTGCLVFRLILTKYVLPLGWYIQVSEESVTPHLAHSPSFNPHEFAPSQFFFSETISQLERHIACASVDLVGASQRTPIHGPLLAIRYMIQDVNFKALKANVDASTDGGGSKQIADWRLLLDRLLACLRKATNLVLPIVSAISPEGLTSAQTIPEEYEVSGVIEGESDIEYGTPQGQYLAVCAWLSIKEVGLLLGSLVNAVPVVMAEEGIKEAGDLFMHIMLSSRHRGALEKSYLGFQLLSENLLSCAHPGLYSLPGTWIQHLLKVIENDDFKSITRRSAGLPYCFCAILRAETIVLGRRRGGVKVLIAQAMQALLRIASGGDTRQLETQDAKSEGVESVIGEQAQVHALNVLKALFRDSCLRLDVIPYLSDAIIIALNGYTSTSWGIRNSSTMNFSTIVERVVAPKLVRDEQSKKNAATFPQFFSRFPRLYPFLLQKFQEQITLSEKRDNAIMYSSIYPMLVLLSRLMPFMLKTNKANKKVKPGEGSRPQLSPEAFIPLVAKCSANSNFKVREMAARALVPLVPPEHVAAFITSLFASIPDHAAGIDHNLAHGTLLQIRHILEAHLTSNNAALKAAIVEAAVASVQAKEVLLLGVVCPPVQSEFLSIVASLVPFSSGLKERSTRWVSSLLMKPETTEPLVNTMRHIMSATLRRKAATLELAALVEGGEREKATTRLLELIEDLDYEVRALAIKFALKALQSDTSLLFDWQRTFFAHLRGLLDRWPNGATRENIVSLMGVYLSQLLGRAEEAREKLGAGALRDMLSVWSGIIQQCSVPEMEWTFRLAVARSIHASGICDYKPGTRKLGKEVEQALEQTSLTAWAIVVRLLEDDDDTVRDEAAFLVSKTVTLASLTSSTVFATFASFSPASALLSPTAAYELALAYLSEHFSASAFYLVFLLQLLGIDQSPPAAADADADAMELEEPTTVKAPSLAGLAAGLLGPAVRLPAPEAPGLFEPARFEAEFAHLAKGQAWGNFGNVLFEKEADNWYEEELLRVQMAAKHLPIAITSFTEAEAGEGDATAAAAELETAAYHAGLLRRVAAWLKRQQEGTTVWGKWASYQRHVFIFTAKLLTVVAVLLPHVPAPQQLEGDLNEALASLAVLEGLNPMLAHIAGRIQQSLPSSLTAAAADSAAVEHLPLAFLLSL</sequence>
<organism evidence="7 8">
    <name type="scientific">Acanthamoeba castellanii (strain ATCC 30010 / Neff)</name>
    <dbReference type="NCBI Taxonomy" id="1257118"/>
    <lineage>
        <taxon>Eukaryota</taxon>
        <taxon>Amoebozoa</taxon>
        <taxon>Discosea</taxon>
        <taxon>Longamoebia</taxon>
        <taxon>Centramoebida</taxon>
        <taxon>Acanthamoebidae</taxon>
        <taxon>Acanthamoeba</taxon>
    </lineage>
</organism>
<evidence type="ECO:0000259" key="4">
    <source>
        <dbReference type="Pfam" id="PF10350"/>
    </source>
</evidence>
<dbReference type="RefSeq" id="XP_004353093.1">
    <property type="nucleotide sequence ID" value="XM_004353041.1"/>
</dbReference>
<keyword evidence="8" id="KW-1185">Reference proteome</keyword>
<dbReference type="Pfam" id="PF10350">
    <property type="entry name" value="DUF2428"/>
    <property type="match status" value="1"/>
</dbReference>
<dbReference type="Proteomes" id="UP000011083">
    <property type="component" value="Unassembled WGS sequence"/>
</dbReference>
<dbReference type="STRING" id="1257118.L8HEH4"/>
<dbReference type="OrthoDB" id="73997at2759"/>
<evidence type="ECO:0000256" key="2">
    <source>
        <dbReference type="ARBA" id="ARBA00022694"/>
    </source>
</evidence>
<dbReference type="GO" id="GO:0005829">
    <property type="term" value="C:cytosol"/>
    <property type="evidence" value="ECO:0007669"/>
    <property type="project" value="TreeGrafter"/>
</dbReference>
<dbReference type="GeneID" id="14924546"/>
<feature type="domain" description="tRNA (32-2'-O)-methyltransferase regulator THADA-like C-terminal TPR repeats region" evidence="6">
    <location>
        <begin position="1453"/>
        <end position="1626"/>
    </location>
</feature>
<evidence type="ECO:0000313" key="8">
    <source>
        <dbReference type="Proteomes" id="UP000011083"/>
    </source>
</evidence>
<dbReference type="InterPro" id="IPR019442">
    <property type="entry name" value="THADA/TRM732_DUF2428"/>
</dbReference>
<evidence type="ECO:0000256" key="3">
    <source>
        <dbReference type="SAM" id="MobiDB-lite"/>
    </source>
</evidence>
<dbReference type="Pfam" id="PF25151">
    <property type="entry name" value="TPR_Trm732_C"/>
    <property type="match status" value="1"/>
</dbReference>